<evidence type="ECO:0000313" key="2">
    <source>
        <dbReference type="EMBL" id="CEK77385.1"/>
    </source>
</evidence>
<reference evidence="2" key="1">
    <citation type="submission" date="2014-12" db="EMBL/GenBank/DDBJ databases">
        <title>Insight into the proteome of Arion vulgaris.</title>
        <authorList>
            <person name="Aradska J."/>
            <person name="Bulat T."/>
            <person name="Smidak R."/>
            <person name="Sarate P."/>
            <person name="Gangsoo J."/>
            <person name="Sialana F."/>
            <person name="Bilban M."/>
            <person name="Lubec G."/>
        </authorList>
    </citation>
    <scope>NUCLEOTIDE SEQUENCE</scope>
    <source>
        <tissue evidence="2">Skin</tissue>
    </source>
</reference>
<sequence length="81" mass="9088">PIMGKKHLILCRNHPVVHHHSISNMCRCVSTSKQQLADYGKETCHIHNNKGNVLLASSAQNLICMSRLHTVFVQVSEKSNL</sequence>
<evidence type="ECO:0000313" key="6">
    <source>
        <dbReference type="EMBL" id="CEK77402.1"/>
    </source>
</evidence>
<accession>A0A0B7ABQ0</accession>
<dbReference type="EMBL" id="HACG01030537">
    <property type="protein sequence ID" value="CEK77402.1"/>
    <property type="molecule type" value="Transcribed_RNA"/>
</dbReference>
<organism evidence="2">
    <name type="scientific">Arion vulgaris</name>
    <dbReference type="NCBI Taxonomy" id="1028688"/>
    <lineage>
        <taxon>Eukaryota</taxon>
        <taxon>Metazoa</taxon>
        <taxon>Spiralia</taxon>
        <taxon>Lophotrochozoa</taxon>
        <taxon>Mollusca</taxon>
        <taxon>Gastropoda</taxon>
        <taxon>Heterobranchia</taxon>
        <taxon>Euthyneura</taxon>
        <taxon>Panpulmonata</taxon>
        <taxon>Eupulmonata</taxon>
        <taxon>Stylommatophora</taxon>
        <taxon>Helicina</taxon>
        <taxon>Arionoidea</taxon>
        <taxon>Arionidae</taxon>
        <taxon>Arion</taxon>
    </lineage>
</organism>
<evidence type="ECO:0000313" key="1">
    <source>
        <dbReference type="EMBL" id="CEK77381.1"/>
    </source>
</evidence>
<protein>
    <submittedName>
        <fullName evidence="2">Uncharacterized protein</fullName>
    </submittedName>
</protein>
<evidence type="ECO:0000313" key="7">
    <source>
        <dbReference type="EMBL" id="CEK77414.1"/>
    </source>
</evidence>
<evidence type="ECO:0000313" key="5">
    <source>
        <dbReference type="EMBL" id="CEK77401.1"/>
    </source>
</evidence>
<dbReference type="EMBL" id="HACG01030516">
    <property type="protein sequence ID" value="CEK77381.1"/>
    <property type="molecule type" value="Transcribed_RNA"/>
</dbReference>
<dbReference type="EMBL" id="HACG01030527">
    <property type="protein sequence ID" value="CEK77392.1"/>
    <property type="molecule type" value="Transcribed_RNA"/>
</dbReference>
<feature type="non-terminal residue" evidence="2">
    <location>
        <position position="1"/>
    </location>
</feature>
<dbReference type="EMBL" id="HACG01030549">
    <property type="protein sequence ID" value="CEK77414.1"/>
    <property type="molecule type" value="Transcribed_RNA"/>
</dbReference>
<proteinExistence type="predicted"/>
<dbReference type="AlphaFoldDB" id="A0A0B7ABQ0"/>
<evidence type="ECO:0000313" key="3">
    <source>
        <dbReference type="EMBL" id="CEK77392.1"/>
    </source>
</evidence>
<evidence type="ECO:0000313" key="4">
    <source>
        <dbReference type="EMBL" id="CEK77394.1"/>
    </source>
</evidence>
<gene>
    <name evidence="2" type="primary">ORF104368</name>
    <name evidence="1" type="synonym">ORF104352</name>
    <name evidence="3" type="synonym">ORF104406</name>
    <name evidence="4" type="synonym">ORF104414</name>
    <name evidence="5" type="synonym">ORF104440</name>
    <name evidence="6" type="synonym">ORF104446</name>
    <name evidence="7" type="synonym">ORF104486</name>
</gene>
<dbReference type="EMBL" id="HACG01030520">
    <property type="protein sequence ID" value="CEK77385.1"/>
    <property type="molecule type" value="Transcribed_RNA"/>
</dbReference>
<name>A0A0B7ABQ0_9EUPU</name>
<dbReference type="EMBL" id="HACG01030536">
    <property type="protein sequence ID" value="CEK77401.1"/>
    <property type="molecule type" value="Transcribed_RNA"/>
</dbReference>
<dbReference type="EMBL" id="HACG01030529">
    <property type="protein sequence ID" value="CEK77394.1"/>
    <property type="molecule type" value="Transcribed_RNA"/>
</dbReference>